<comment type="subunit">
    <text evidence="13">Interacts with KCNMA1.</text>
</comment>
<evidence type="ECO:0000259" key="17">
    <source>
        <dbReference type="SMART" id="SM00082"/>
    </source>
</evidence>
<keyword evidence="3" id="KW-1003">Cell membrane</keyword>
<feature type="domain" description="LRRNT" evidence="16">
    <location>
        <begin position="26"/>
        <end position="58"/>
    </location>
</feature>
<name>A0A7L0TB80_PODPO</name>
<comment type="subcellular location">
    <subcellularLocation>
        <location evidence="1">Cell membrane</location>
        <topology evidence="1">Single-pass membrane protein</topology>
    </subcellularLocation>
</comment>
<evidence type="ECO:0000313" key="19">
    <source>
        <dbReference type="Proteomes" id="UP000555275"/>
    </source>
</evidence>
<feature type="domain" description="LRRCT" evidence="17">
    <location>
        <begin position="185"/>
        <end position="238"/>
    </location>
</feature>
<feature type="transmembrane region" description="Helical" evidence="14">
    <location>
        <begin position="246"/>
        <end position="274"/>
    </location>
</feature>
<evidence type="ECO:0000259" key="16">
    <source>
        <dbReference type="SMART" id="SM00013"/>
    </source>
</evidence>
<organism evidence="18 19">
    <name type="scientific">Podilymbus podiceps</name>
    <name type="common">Pied-billed grebe</name>
    <dbReference type="NCBI Taxonomy" id="9252"/>
    <lineage>
        <taxon>Eukaryota</taxon>
        <taxon>Metazoa</taxon>
        <taxon>Chordata</taxon>
        <taxon>Craniata</taxon>
        <taxon>Vertebrata</taxon>
        <taxon>Euteleostomi</taxon>
        <taxon>Archelosauria</taxon>
        <taxon>Archosauria</taxon>
        <taxon>Dinosauria</taxon>
        <taxon>Saurischia</taxon>
        <taxon>Theropoda</taxon>
        <taxon>Coelurosauria</taxon>
        <taxon>Aves</taxon>
        <taxon>Neognathae</taxon>
        <taxon>Neoaves</taxon>
        <taxon>Mirandornithes</taxon>
        <taxon>Podicipediformes</taxon>
        <taxon>Podicipedidae</taxon>
        <taxon>Podilymbus</taxon>
    </lineage>
</organism>
<keyword evidence="6 15" id="KW-0732">Signal</keyword>
<keyword evidence="4" id="KW-0433">Leucine-rich repeat</keyword>
<dbReference type="InterPro" id="IPR032675">
    <property type="entry name" value="LRR_dom_sf"/>
</dbReference>
<dbReference type="Proteomes" id="UP000555275">
    <property type="component" value="Unassembled WGS sequence"/>
</dbReference>
<dbReference type="PANTHER" id="PTHR46473:SF6">
    <property type="entry name" value="LEUCINE-RICH REPEAT-CONTAINING PROTEIN 52"/>
    <property type="match status" value="1"/>
</dbReference>
<keyword evidence="11" id="KW-1015">Disulfide bond</keyword>
<dbReference type="GO" id="GO:0005249">
    <property type="term" value="F:voltage-gated potassium channel activity"/>
    <property type="evidence" value="ECO:0007669"/>
    <property type="project" value="TreeGrafter"/>
</dbReference>
<evidence type="ECO:0000256" key="1">
    <source>
        <dbReference type="ARBA" id="ARBA00004162"/>
    </source>
</evidence>
<dbReference type="GO" id="GO:0044325">
    <property type="term" value="F:transmembrane transporter binding"/>
    <property type="evidence" value="ECO:0007669"/>
    <property type="project" value="TreeGrafter"/>
</dbReference>
<protein>
    <submittedName>
        <fullName evidence="18">LRC52 protein</fullName>
    </submittedName>
</protein>
<evidence type="ECO:0000256" key="10">
    <source>
        <dbReference type="ARBA" id="ARBA00023136"/>
    </source>
</evidence>
<dbReference type="Gene3D" id="3.80.10.10">
    <property type="entry name" value="Ribonuclease Inhibitor"/>
    <property type="match status" value="1"/>
</dbReference>
<dbReference type="SMART" id="SM00082">
    <property type="entry name" value="LRRCT"/>
    <property type="match status" value="1"/>
</dbReference>
<proteinExistence type="predicted"/>
<keyword evidence="19" id="KW-1185">Reference proteome</keyword>
<evidence type="ECO:0000256" key="6">
    <source>
        <dbReference type="ARBA" id="ARBA00022729"/>
    </source>
</evidence>
<dbReference type="EMBL" id="VXAO01001348">
    <property type="protein sequence ID" value="NXL51653.1"/>
    <property type="molecule type" value="Genomic_DNA"/>
</dbReference>
<evidence type="ECO:0000256" key="3">
    <source>
        <dbReference type="ARBA" id="ARBA00022475"/>
    </source>
</evidence>
<evidence type="ECO:0000256" key="7">
    <source>
        <dbReference type="ARBA" id="ARBA00022737"/>
    </source>
</evidence>
<evidence type="ECO:0000256" key="12">
    <source>
        <dbReference type="ARBA" id="ARBA00023303"/>
    </source>
</evidence>
<keyword evidence="7" id="KW-0677">Repeat</keyword>
<dbReference type="FunFam" id="3.80.10.10:FF:000015">
    <property type="entry name" value="Leucine rich repeat containing 38"/>
    <property type="match status" value="1"/>
</dbReference>
<keyword evidence="8 14" id="KW-1133">Transmembrane helix</keyword>
<keyword evidence="10 14" id="KW-0472">Membrane</keyword>
<evidence type="ECO:0000313" key="18">
    <source>
        <dbReference type="EMBL" id="NXL51653.1"/>
    </source>
</evidence>
<gene>
    <name evidence="18" type="primary">Lrrc52</name>
    <name evidence="18" type="ORF">PODPOD_R08539</name>
</gene>
<feature type="non-terminal residue" evidence="18">
    <location>
        <position position="1"/>
    </location>
</feature>
<dbReference type="InterPro" id="IPR000372">
    <property type="entry name" value="LRRNT"/>
</dbReference>
<dbReference type="Pfam" id="PF13855">
    <property type="entry name" value="LRR_8"/>
    <property type="match status" value="1"/>
</dbReference>
<keyword evidence="9" id="KW-0406">Ion transport</keyword>
<dbReference type="SMART" id="SM00013">
    <property type="entry name" value="LRRNT"/>
    <property type="match status" value="1"/>
</dbReference>
<dbReference type="SUPFAM" id="SSF52058">
    <property type="entry name" value="L domain-like"/>
    <property type="match status" value="1"/>
</dbReference>
<keyword evidence="12" id="KW-0407">Ion channel</keyword>
<comment type="caution">
    <text evidence="18">The sequence shown here is derived from an EMBL/GenBank/DDBJ whole genome shotgun (WGS) entry which is preliminary data.</text>
</comment>
<dbReference type="OrthoDB" id="4691307at2759"/>
<evidence type="ECO:0000256" key="8">
    <source>
        <dbReference type="ARBA" id="ARBA00022989"/>
    </source>
</evidence>
<dbReference type="InterPro" id="IPR051432">
    <property type="entry name" value="KCNMA1_auxiliary"/>
</dbReference>
<evidence type="ECO:0000256" key="15">
    <source>
        <dbReference type="SAM" id="SignalP"/>
    </source>
</evidence>
<dbReference type="GO" id="GO:0099104">
    <property type="term" value="F:potassium channel activator activity"/>
    <property type="evidence" value="ECO:0007669"/>
    <property type="project" value="TreeGrafter"/>
</dbReference>
<evidence type="ECO:0000256" key="2">
    <source>
        <dbReference type="ARBA" id="ARBA00022448"/>
    </source>
</evidence>
<feature type="non-terminal residue" evidence="18">
    <location>
        <position position="291"/>
    </location>
</feature>
<feature type="signal peptide" evidence="15">
    <location>
        <begin position="1"/>
        <end position="21"/>
    </location>
</feature>
<dbReference type="PANTHER" id="PTHR46473">
    <property type="entry name" value="GH08155P"/>
    <property type="match status" value="1"/>
</dbReference>
<evidence type="ECO:0000256" key="9">
    <source>
        <dbReference type="ARBA" id="ARBA00023065"/>
    </source>
</evidence>
<dbReference type="InterPro" id="IPR001611">
    <property type="entry name" value="Leu-rich_rpt"/>
</dbReference>
<evidence type="ECO:0000256" key="14">
    <source>
        <dbReference type="SAM" id="Phobius"/>
    </source>
</evidence>
<accession>A0A7L0TB80</accession>
<evidence type="ECO:0000256" key="5">
    <source>
        <dbReference type="ARBA" id="ARBA00022692"/>
    </source>
</evidence>
<keyword evidence="5 14" id="KW-0812">Transmembrane</keyword>
<reference evidence="18 19" key="1">
    <citation type="submission" date="2019-09" db="EMBL/GenBank/DDBJ databases">
        <title>Bird 10,000 Genomes (B10K) Project - Family phase.</title>
        <authorList>
            <person name="Zhang G."/>
        </authorList>
    </citation>
    <scope>NUCLEOTIDE SEQUENCE [LARGE SCALE GENOMIC DNA]</scope>
    <source>
        <strain evidence="18">B10K-DU-009-04</strain>
        <tissue evidence="18">Mixed tissue sample</tissue>
    </source>
</reference>
<keyword evidence="2" id="KW-0813">Transport</keyword>
<sequence>MSSSGRLQPLSLVFLLGMGMALEMITCPSRCSCQYLEVNCTGQQLREFPAAIPLDTRQLILAANNISYLPAVELSFLADLVYLDCRKNLLGDDLDFTFIGVAKLVYLDLSFNNLTQVTFSTFSHLLSLVVLKISDNPNLVTIEKDAFANNTWLRHLDVSRTGLTFLDTSTVQDLPNLRLLGLSDNLWHCNCSFLDFITWMTDSNVHFPDADTTTCHTPEGLRALKLPAVEAQLHFSCLTRLYKQDYIFLCLIGFCIFLAGTGAAWLAGICAVIYEVHTSKGEEEEEEEEDT</sequence>
<dbReference type="GO" id="GO:0008076">
    <property type="term" value="C:voltage-gated potassium channel complex"/>
    <property type="evidence" value="ECO:0007669"/>
    <property type="project" value="TreeGrafter"/>
</dbReference>
<evidence type="ECO:0000256" key="4">
    <source>
        <dbReference type="ARBA" id="ARBA00022614"/>
    </source>
</evidence>
<dbReference type="InterPro" id="IPR000483">
    <property type="entry name" value="Cys-rich_flank_reg_C"/>
</dbReference>
<feature type="chain" id="PRO_5029612081" evidence="15">
    <location>
        <begin position="22"/>
        <end position="291"/>
    </location>
</feature>
<dbReference type="AlphaFoldDB" id="A0A7L0TB80"/>
<evidence type="ECO:0000256" key="13">
    <source>
        <dbReference type="ARBA" id="ARBA00038736"/>
    </source>
</evidence>
<evidence type="ECO:0000256" key="11">
    <source>
        <dbReference type="ARBA" id="ARBA00023157"/>
    </source>
</evidence>